<dbReference type="SMART" id="SM00746">
    <property type="entry name" value="TRASH"/>
    <property type="match status" value="1"/>
</dbReference>
<dbReference type="Gene3D" id="1.10.620.20">
    <property type="entry name" value="Ribonucleotide Reductase, subunit A"/>
    <property type="match status" value="1"/>
</dbReference>
<feature type="domain" description="TRASH" evidence="2">
    <location>
        <begin position="55"/>
        <end position="92"/>
    </location>
</feature>
<evidence type="ECO:0000256" key="1">
    <source>
        <dbReference type="SAM" id="MobiDB-lite"/>
    </source>
</evidence>
<reference evidence="3" key="1">
    <citation type="submission" date="2018-06" db="EMBL/GenBank/DDBJ databases">
        <authorList>
            <person name="Zhirakovskaya E."/>
        </authorList>
    </citation>
    <scope>NUCLEOTIDE SEQUENCE</scope>
</reference>
<accession>A0A3B1CYZ5</accession>
<evidence type="ECO:0000313" key="3">
    <source>
        <dbReference type="EMBL" id="VAX29713.1"/>
    </source>
</evidence>
<organism evidence="3">
    <name type="scientific">hydrothermal vent metagenome</name>
    <dbReference type="NCBI Taxonomy" id="652676"/>
    <lineage>
        <taxon>unclassified sequences</taxon>
        <taxon>metagenomes</taxon>
        <taxon>ecological metagenomes</taxon>
    </lineage>
</organism>
<gene>
    <name evidence="3" type="ORF">MNBD_NITROSPIRAE01-497</name>
</gene>
<dbReference type="InterPro" id="IPR012348">
    <property type="entry name" value="RNR-like"/>
</dbReference>
<feature type="region of interest" description="Disordered" evidence="1">
    <location>
        <begin position="31"/>
        <end position="58"/>
    </location>
</feature>
<dbReference type="Pfam" id="PF04945">
    <property type="entry name" value="YHS"/>
    <property type="match status" value="1"/>
</dbReference>
<proteinExistence type="predicted"/>
<feature type="compositionally biased region" description="Basic and acidic residues" evidence="1">
    <location>
        <begin position="31"/>
        <end position="53"/>
    </location>
</feature>
<protein>
    <recommendedName>
        <fullName evidence="2">TRASH domain-containing protein</fullName>
    </recommendedName>
</protein>
<dbReference type="AlphaFoldDB" id="A0A3B1CYZ5"/>
<dbReference type="EMBL" id="UOGF01000055">
    <property type="protein sequence ID" value="VAX29713.1"/>
    <property type="molecule type" value="Genomic_DNA"/>
</dbReference>
<dbReference type="InterPro" id="IPR011017">
    <property type="entry name" value="TRASH_dom"/>
</dbReference>
<dbReference type="InterPro" id="IPR007029">
    <property type="entry name" value="YHS_dom"/>
</dbReference>
<sequence length="104" mass="11757">MEGLGSFLLFAAFFYFMMRFGCGAHMVNGGHDKHGKKDEKHEHTNTQKEDGKQTDPVCGMSVESDSGYGKMHKNQLYRFCSKKCLDQFDADPEPFLKQLKGGDL</sequence>
<evidence type="ECO:0000259" key="2">
    <source>
        <dbReference type="SMART" id="SM00746"/>
    </source>
</evidence>
<dbReference type="GO" id="GO:0016491">
    <property type="term" value="F:oxidoreductase activity"/>
    <property type="evidence" value="ECO:0007669"/>
    <property type="project" value="InterPro"/>
</dbReference>
<name>A0A3B1CYZ5_9ZZZZ</name>